<feature type="transmembrane region" description="Helical" evidence="1">
    <location>
        <begin position="36"/>
        <end position="61"/>
    </location>
</feature>
<dbReference type="Proteomes" id="UP000244727">
    <property type="component" value="Chromosome"/>
</dbReference>
<dbReference type="KEGG" id="harc:HARCEL1_05970"/>
<proteinExistence type="predicted"/>
<reference evidence="2 3" key="1">
    <citation type="submission" date="2018-04" db="EMBL/GenBank/DDBJ databases">
        <title>Halococcoides cellulosivorans gen. nov., sp. nov., an extremely halophilic cellulose-utilizing haloarchaeon from hypersaline lakes.</title>
        <authorList>
            <person name="Sorokin D.Y."/>
            <person name="Toshchakov S.V."/>
            <person name="Samarov N.I."/>
            <person name="Korzhenkov A."/>
            <person name="Kublanov I.V."/>
        </authorList>
    </citation>
    <scope>NUCLEOTIDE SEQUENCE [LARGE SCALE GENOMIC DNA]</scope>
    <source>
        <strain evidence="2 3">HArcel1</strain>
    </source>
</reference>
<dbReference type="EMBL" id="CP028858">
    <property type="protein sequence ID" value="AWB27279.1"/>
    <property type="molecule type" value="Genomic_DNA"/>
</dbReference>
<feature type="transmembrane region" description="Helical" evidence="1">
    <location>
        <begin position="12"/>
        <end position="30"/>
    </location>
</feature>
<dbReference type="AlphaFoldDB" id="A0A2R4X0G0"/>
<keyword evidence="1" id="KW-0472">Membrane</keyword>
<gene>
    <name evidence="2" type="ORF">HARCEL1_05970</name>
</gene>
<evidence type="ECO:0000313" key="3">
    <source>
        <dbReference type="Proteomes" id="UP000244727"/>
    </source>
</evidence>
<keyword evidence="1" id="KW-0812">Transmembrane</keyword>
<evidence type="ECO:0000256" key="1">
    <source>
        <dbReference type="SAM" id="Phobius"/>
    </source>
</evidence>
<keyword evidence="1" id="KW-1133">Transmembrane helix</keyword>
<sequence>MASRTSRSTLGTLLVNAIVGLAILIVANAVGLGVQISAVTLLVCAVFGVPGAILVLALALFDVAFVATLVPVDILAVLL</sequence>
<name>A0A2R4X0G0_9EURY</name>
<evidence type="ECO:0000313" key="2">
    <source>
        <dbReference type="EMBL" id="AWB27279.1"/>
    </source>
</evidence>
<dbReference type="InterPro" id="IPR010001">
    <property type="entry name" value="BofA"/>
</dbReference>
<organism evidence="2 3">
    <name type="scientific">Halococcoides cellulosivorans</name>
    <dbReference type="NCBI Taxonomy" id="1679096"/>
    <lineage>
        <taxon>Archaea</taxon>
        <taxon>Methanobacteriati</taxon>
        <taxon>Methanobacteriota</taxon>
        <taxon>Stenosarchaea group</taxon>
        <taxon>Halobacteria</taxon>
        <taxon>Halobacteriales</taxon>
        <taxon>Haloarculaceae</taxon>
        <taxon>Halococcoides</taxon>
    </lineage>
</organism>
<protein>
    <submittedName>
        <fullName evidence="2">Transcriptional regulator</fullName>
    </submittedName>
</protein>
<accession>A0A2R4X0G0</accession>
<dbReference type="RefSeq" id="WP_108381648.1">
    <property type="nucleotide sequence ID" value="NZ_CP028858.1"/>
</dbReference>
<dbReference type="GeneID" id="36512035"/>
<dbReference type="Pfam" id="PF07441">
    <property type="entry name" value="BofA"/>
    <property type="match status" value="1"/>
</dbReference>
<keyword evidence="3" id="KW-1185">Reference proteome</keyword>